<keyword evidence="4" id="KW-0472">Membrane</keyword>
<dbReference type="InterPro" id="IPR058647">
    <property type="entry name" value="BSH_CzcB-like"/>
</dbReference>
<evidence type="ECO:0000256" key="1">
    <source>
        <dbReference type="ARBA" id="ARBA00009477"/>
    </source>
</evidence>
<feature type="coiled-coil region" evidence="3">
    <location>
        <begin position="169"/>
        <end position="203"/>
    </location>
</feature>
<keyword evidence="4" id="KW-1133">Transmembrane helix</keyword>
<dbReference type="Gene3D" id="2.40.30.170">
    <property type="match status" value="1"/>
</dbReference>
<evidence type="ECO:0000259" key="5">
    <source>
        <dbReference type="Pfam" id="PF25973"/>
    </source>
</evidence>
<comment type="caution">
    <text evidence="6">The sequence shown here is derived from an EMBL/GenBank/DDBJ whole genome shotgun (WGS) entry which is preliminary data.</text>
</comment>
<dbReference type="PANTHER" id="PTHR30097:SF4">
    <property type="entry name" value="SLR6042 PROTEIN"/>
    <property type="match status" value="1"/>
</dbReference>
<evidence type="ECO:0000256" key="3">
    <source>
        <dbReference type="SAM" id="Coils"/>
    </source>
</evidence>
<protein>
    <submittedName>
        <fullName evidence="6">Efflux RND transporter periplasmic adaptor subunit</fullName>
    </submittedName>
</protein>
<evidence type="ECO:0000313" key="7">
    <source>
        <dbReference type="Proteomes" id="UP000598971"/>
    </source>
</evidence>
<evidence type="ECO:0000256" key="4">
    <source>
        <dbReference type="SAM" id="Phobius"/>
    </source>
</evidence>
<dbReference type="InterPro" id="IPR006143">
    <property type="entry name" value="RND_pump_MFP"/>
</dbReference>
<proteinExistence type="inferred from homology"/>
<dbReference type="GO" id="GO:0015679">
    <property type="term" value="P:plasma membrane copper ion transport"/>
    <property type="evidence" value="ECO:0007669"/>
    <property type="project" value="TreeGrafter"/>
</dbReference>
<accession>A0A8J8JV73</accession>
<dbReference type="Pfam" id="PF25973">
    <property type="entry name" value="BSH_CzcB"/>
    <property type="match status" value="1"/>
</dbReference>
<dbReference type="GO" id="GO:0030313">
    <property type="term" value="C:cell envelope"/>
    <property type="evidence" value="ECO:0007669"/>
    <property type="project" value="TreeGrafter"/>
</dbReference>
<reference evidence="6" key="1">
    <citation type="submission" date="2019-10" db="EMBL/GenBank/DDBJ databases">
        <title>Draft genome sequence of Panacibacter sp. KCS-6.</title>
        <authorList>
            <person name="Yim K.J."/>
        </authorList>
    </citation>
    <scope>NUCLEOTIDE SEQUENCE</scope>
    <source>
        <strain evidence="6">KCS-6</strain>
    </source>
</reference>
<keyword evidence="4" id="KW-0812">Transmembrane</keyword>
<dbReference type="SUPFAM" id="SSF111369">
    <property type="entry name" value="HlyD-like secretion proteins"/>
    <property type="match status" value="1"/>
</dbReference>
<gene>
    <name evidence="6" type="ORF">GD597_20185</name>
</gene>
<dbReference type="EMBL" id="WHPF01000019">
    <property type="protein sequence ID" value="NNV57798.1"/>
    <property type="molecule type" value="Genomic_DNA"/>
</dbReference>
<feature type="domain" description="CzcB-like barrel-sandwich hybrid" evidence="5">
    <location>
        <begin position="110"/>
        <end position="255"/>
    </location>
</feature>
<dbReference type="InterPro" id="IPR051909">
    <property type="entry name" value="MFP_Cation_Efflux"/>
</dbReference>
<dbReference type="PANTHER" id="PTHR30097">
    <property type="entry name" value="CATION EFFLUX SYSTEM PROTEIN CUSB"/>
    <property type="match status" value="1"/>
</dbReference>
<dbReference type="Gene3D" id="2.40.420.20">
    <property type="match status" value="1"/>
</dbReference>
<dbReference type="GO" id="GO:0022857">
    <property type="term" value="F:transmembrane transporter activity"/>
    <property type="evidence" value="ECO:0007669"/>
    <property type="project" value="InterPro"/>
</dbReference>
<keyword evidence="3" id="KW-0175">Coiled coil</keyword>
<organism evidence="6 7">
    <name type="scientific">Limnovirga soli</name>
    <dbReference type="NCBI Taxonomy" id="2656915"/>
    <lineage>
        <taxon>Bacteria</taxon>
        <taxon>Pseudomonadati</taxon>
        <taxon>Bacteroidota</taxon>
        <taxon>Chitinophagia</taxon>
        <taxon>Chitinophagales</taxon>
        <taxon>Chitinophagaceae</taxon>
        <taxon>Limnovirga</taxon>
    </lineage>
</organism>
<keyword evidence="7" id="KW-1185">Reference proteome</keyword>
<comment type="similarity">
    <text evidence="1">Belongs to the membrane fusion protein (MFP) (TC 8.A.1) family.</text>
</comment>
<keyword evidence="2" id="KW-0813">Transport</keyword>
<dbReference type="Proteomes" id="UP000598971">
    <property type="component" value="Unassembled WGS sequence"/>
</dbReference>
<evidence type="ECO:0000256" key="2">
    <source>
        <dbReference type="ARBA" id="ARBA00022448"/>
    </source>
</evidence>
<sequence length="413" mass="46002">MQILRKTLLKNRNMKVSKIKSYSIATYLLPFVFGLMLFITSCKNKATEANAEPSAKDSTAKKEATTVTEVELTDDQIKAIGLQIGSIEQRNLKSTLKVNGKLTLPPQNQAQVSILTGGIVKSINVTEGTFVKQGQTLATIVNNEVIQLQQDYLENKSQLVYLQAEFKRQTDLQEDRINATKTLQQVQNELSMAQAKQKGLQTKLQLQGINYTKISTTNFTNRIAVTAPISGFVHHINLTMGKFADANTILFDIVDNRFLHLDLTLFEKDIARVKVGNKVMFTDANDVSHVHPATIFALNKSFEDNQQAIIAHAKIEEQTETLLPGMYVEARIQIDNYKANALPDDAVVSNGDEHYIYLETKKNHYKQIPVTKGVSDIGFTEILPLVEIPANAKVVIKGAYYLLSQLTKGSGEE</sequence>
<dbReference type="AlphaFoldDB" id="A0A8J8JV73"/>
<dbReference type="GO" id="GO:0060003">
    <property type="term" value="P:copper ion export"/>
    <property type="evidence" value="ECO:0007669"/>
    <property type="project" value="TreeGrafter"/>
</dbReference>
<dbReference type="Gene3D" id="2.40.50.100">
    <property type="match status" value="1"/>
</dbReference>
<dbReference type="GO" id="GO:0016020">
    <property type="term" value="C:membrane"/>
    <property type="evidence" value="ECO:0007669"/>
    <property type="project" value="InterPro"/>
</dbReference>
<evidence type="ECO:0000313" key="6">
    <source>
        <dbReference type="EMBL" id="NNV57798.1"/>
    </source>
</evidence>
<dbReference type="NCBIfam" id="TIGR01730">
    <property type="entry name" value="RND_mfp"/>
    <property type="match status" value="1"/>
</dbReference>
<feature type="transmembrane region" description="Helical" evidence="4">
    <location>
        <begin position="21"/>
        <end position="39"/>
    </location>
</feature>
<name>A0A8J8JV73_9BACT</name>